<comment type="caution">
    <text evidence="1">The sequence shown here is derived from an EMBL/GenBank/DDBJ whole genome shotgun (WGS) entry which is preliminary data.</text>
</comment>
<reference evidence="1 2" key="1">
    <citation type="submission" date="2024-09" db="EMBL/GenBank/DDBJ databases">
        <authorList>
            <person name="Makale K.P.P."/>
            <person name="Makhzoum A."/>
            <person name="Rantong G."/>
            <person name="Rahube T.O."/>
        </authorList>
    </citation>
    <scope>NUCLEOTIDE SEQUENCE [LARGE SCALE GENOMIC DNA]</scope>
    <source>
        <strain evidence="1 2">KM_D13</strain>
    </source>
</reference>
<protein>
    <submittedName>
        <fullName evidence="1">Uncharacterized protein</fullName>
    </submittedName>
</protein>
<proteinExistence type="predicted"/>
<gene>
    <name evidence="1" type="ORF">ACEU3E_34795</name>
</gene>
<evidence type="ECO:0000313" key="1">
    <source>
        <dbReference type="EMBL" id="MFB0847342.1"/>
    </source>
</evidence>
<dbReference type="EMBL" id="JBHDLN010000034">
    <property type="protein sequence ID" value="MFB0847342.1"/>
    <property type="molecule type" value="Genomic_DNA"/>
</dbReference>
<organism evidence="1 2">
    <name type="scientific">Paenibacillus oleatilyticus</name>
    <dbReference type="NCBI Taxonomy" id="2594886"/>
    <lineage>
        <taxon>Bacteria</taxon>
        <taxon>Bacillati</taxon>
        <taxon>Bacillota</taxon>
        <taxon>Bacilli</taxon>
        <taxon>Bacillales</taxon>
        <taxon>Paenibacillaceae</taxon>
        <taxon>Paenibacillus</taxon>
    </lineage>
</organism>
<name>A0ABV4VCF5_9BACL</name>
<dbReference type="Proteomes" id="UP001575622">
    <property type="component" value="Unassembled WGS sequence"/>
</dbReference>
<evidence type="ECO:0000313" key="2">
    <source>
        <dbReference type="Proteomes" id="UP001575622"/>
    </source>
</evidence>
<dbReference type="RefSeq" id="WP_373957168.1">
    <property type="nucleotide sequence ID" value="NZ_JBHDLN010000034.1"/>
</dbReference>
<accession>A0ABV4VCF5</accession>
<keyword evidence="2" id="KW-1185">Reference proteome</keyword>
<sequence length="468" mass="52225">MKPLIQRQPANYQPVTGMLPPQTIREFKGVNTFDPFSITDNFFTDMSNFVTDDYPAMTVRPGYTVLGNAIGSKVLGLGVWKDQEIHAVFNDGTWRKWTGSAWSSPLASGLDTSAAWSFANFQGNQPDVRLFGANGVNGLRMYNGTSVTTFGDAPANINFISTYANRLWGASGKELRACALDQPDKWNVFNGNDEDSYGKDIESTRGENINSLSSGMSKLIVGMPNSLHELYGSNPSDFQTRLVTEETGVANNQSLFVQDSVLNFIHTNGIYRFISGGVGPDRSFSDIVKKYFLNVNNSTAGTDGKKFYFQTEPGKILVYDPRMTTWVVWTGINPTCFSIFQHQLYIGDSHGRVLRLGGLDDAGSPITWFATTKPFTSGSVAQKTRWIKLWTFWELAAGSFLNVYLSTSSEGNDWELVQTVTGTGNKIERIIIPVQKYVLANYVRIKFEGTEWARLHEHTRQVRQLPLY</sequence>